<evidence type="ECO:0000313" key="12">
    <source>
        <dbReference type="WBParaSite" id="maker-PairedContig_883-snap-gene-0.26-mRNA-1"/>
    </source>
</evidence>
<keyword evidence="5 7" id="KW-0804">Transcription</keyword>
<organism evidence="12">
    <name type="scientific">Wuchereria bancrofti</name>
    <dbReference type="NCBI Taxonomy" id="6293"/>
    <lineage>
        <taxon>Eukaryota</taxon>
        <taxon>Metazoa</taxon>
        <taxon>Ecdysozoa</taxon>
        <taxon>Nematoda</taxon>
        <taxon>Chromadorea</taxon>
        <taxon>Rhabditida</taxon>
        <taxon>Spirurina</taxon>
        <taxon>Spiruromorpha</taxon>
        <taxon>Filarioidea</taxon>
        <taxon>Onchocercidae</taxon>
        <taxon>Wuchereria</taxon>
    </lineage>
</organism>
<evidence type="ECO:0000256" key="6">
    <source>
        <dbReference type="ARBA" id="ARBA00023242"/>
    </source>
</evidence>
<feature type="region of interest" description="Disordered" evidence="8">
    <location>
        <begin position="641"/>
        <end position="661"/>
    </location>
</feature>
<dbReference type="Pfam" id="PF22984">
    <property type="entry name" value="RM6_Med14"/>
    <property type="match status" value="1"/>
</dbReference>
<dbReference type="InterPro" id="IPR055122">
    <property type="entry name" value="Med14_N"/>
</dbReference>
<proteinExistence type="inferred from homology"/>
<dbReference type="GO" id="GO:0006357">
    <property type="term" value="P:regulation of transcription by RNA polymerase II"/>
    <property type="evidence" value="ECO:0007669"/>
    <property type="project" value="InterPro"/>
</dbReference>
<dbReference type="GO" id="GO:0016592">
    <property type="term" value="C:mediator complex"/>
    <property type="evidence" value="ECO:0007669"/>
    <property type="project" value="UniProtKB-UniRule"/>
</dbReference>
<comment type="subunit">
    <text evidence="7">Component of the Mediator complex.</text>
</comment>
<comment type="similarity">
    <text evidence="2 7">Belongs to the Mediator complex subunit 14 family.</text>
</comment>
<dbReference type="STRING" id="6293.A0A1I8F0C6"/>
<keyword evidence="4 7" id="KW-0010">Activator</keyword>
<accession>A0A1I8F0C6</accession>
<evidence type="ECO:0000256" key="2">
    <source>
        <dbReference type="ARBA" id="ARBA00007813"/>
    </source>
</evidence>
<dbReference type="InterPro" id="IPR013947">
    <property type="entry name" value="Mediator_Med14"/>
</dbReference>
<evidence type="ECO:0000256" key="4">
    <source>
        <dbReference type="ARBA" id="ARBA00023159"/>
    </source>
</evidence>
<evidence type="ECO:0000256" key="7">
    <source>
        <dbReference type="RuleBase" id="RU365082"/>
    </source>
</evidence>
<evidence type="ECO:0000256" key="1">
    <source>
        <dbReference type="ARBA" id="ARBA00004123"/>
    </source>
</evidence>
<dbReference type="InterPro" id="IPR055114">
    <property type="entry name" value="Med14_RM6"/>
</dbReference>
<evidence type="ECO:0000256" key="3">
    <source>
        <dbReference type="ARBA" id="ARBA00023015"/>
    </source>
</evidence>
<feature type="domain" description="Mediator of RNA polymerase II transcription subunit 14 RM3" evidence="11">
    <location>
        <begin position="448"/>
        <end position="558"/>
    </location>
</feature>
<feature type="domain" description="Mediator complex subunit MED14 N-terminal" evidence="9">
    <location>
        <begin position="102"/>
        <end position="291"/>
    </location>
</feature>
<protein>
    <recommendedName>
        <fullName evidence="7">Mediator of RNA polymerase II transcription subunit 14</fullName>
    </recommendedName>
    <alternativeName>
        <fullName evidence="7">Mediator complex subunit 14</fullName>
    </alternativeName>
</protein>
<comment type="function">
    <text evidence="7">Component of the Mediator complex, a coactivator involved in the regulated transcription of nearly all RNA polymerase II-dependent genes. Mediator functions as a bridge to convey information from gene-specific regulatory proteins to the basal RNA polymerase II transcription machinery. Mediator is recruited to promoters by direct interactions with regulatory proteins and serves as a scaffold for the assembly of a functional preinitiation complex with RNA polymerase II and the general transcription factors.</text>
</comment>
<evidence type="ECO:0000259" key="10">
    <source>
        <dbReference type="Pfam" id="PF22984"/>
    </source>
</evidence>
<sequence>MWVGEVLTGRQWASHAHYLHLYELLYITIEIDALRDLYNAKFPLVIIFYNFIASGNYFIGLDCIVPGNSCVSAGSEVKTMDDEEYMKPMLPTVPEKCGPPVIPLGHLIEFAVQQIFHELTVLSELLPKKLDSDRKISIVQFAHSTRVLFIKLLAVVKWVKSSKKFESCASICYFLDQQSQYFVDTADRLVQLAREELVFARLPIFQVALAVDVLTVGTFPRLPLCIKSRFIPDPPITPREEACVLARLNQVIQYRLSSYGTKLSPRISKTMIRNGMVTMTVNGEFEVSLTLLGERPATKWTLLNIKILVEDYEIGFGTKLVHPLQVNMLHNVLQLRMDKSLEPLEEVYNLLHSFAQMLQLDVLFCQATQVFSGDMCQYAVIERYDRNMGILTLAYWLKRTHNRYTSQYKIKIFIDKENRNNGLRVRHFPVGKGLPYIDDRSGRLSINRLLSETVGVRCRERLLRIRERLGLLKPPVIVSLTGRAAPTLTYPLLGAQSHADEMLVVSVNDFSGNVIAIVRALGSCPELRELEQLIDDRVPLQTITDKMDRLRILLMLERYRKAVAPLPVRIVPENVFCARLSSLPELPSDRICLQFIKEEMYYLIVSFTPNGQIGVNIDMYLLSNVERKLNMVRLHPSQLLTTLPESSSPSGKSDDDLEPPAKRRRWLGDKRLLTSAVATLDDRLAFMRICEELDRRNVKYKPLTVEPTVGGLILHITDFSEAIPAGSDDFFSSVINCCLRLDTRTRVIWPFECTLINTPLVADFYEPIMHIDYESAKTKTTVLEIHGSGGVSSPNTSESVSTHMIDRLIVFAHMFDPVKEFAAAYYSHYNKYCNVVAFTYHKLVLAYGSNRNMLMMLSWRTQKAPNSKQYFYLTFGIGPNRGTTTADLTNSETLWNPHVLLASRLQERFNKQRSLIGLVQYLIDSVAPLSALHSFTRIRLQSLRAFCQMMCYDAALALSLQATLSIVDEYRIRLIYGHVHLEFLLLGNSRIGLRDCSLGSACAFRLRQFCSNFLSPELRSANEEKSPSAFAWTATSSGPGSLPSHQMVRSPASRIVSSPMSHMSLSVPPLDSFGSSLRYSSDCRSKTPILLDHDSLHCMTSVDESGGLLRIFVECYVICPGMCLITNYVVLSMNITGSCALDQYLFALAYLSKLGPALEGYRREHRGSGAHPVIQFRQLIATPESVRLSVLGAAPPNLKHEPFLVNMNIYLDEETMNGEDIPADNDIRTAELYFVRFVARLGNEIAVVAFANACRLAAPGAFSAIARIMSVQMNWTEDTPWRPSIQLVMWSQEGSVPRARISPGIVIDQTNISVLILLCLRPTRHNPSEKNADASKHLIPLIYNTQTNTVARRSSGADDDASNATTVLSNISEQYSLTNEPALWPAIYSLAHNFTVQR</sequence>
<dbReference type="Pfam" id="PF25065">
    <property type="entry name" value="RM3_Med14"/>
    <property type="match status" value="1"/>
</dbReference>
<dbReference type="InterPro" id="IPR056879">
    <property type="entry name" value="RM3_Med14"/>
</dbReference>
<dbReference type="Pfam" id="PF08638">
    <property type="entry name" value="Med14"/>
    <property type="match status" value="1"/>
</dbReference>
<evidence type="ECO:0000256" key="5">
    <source>
        <dbReference type="ARBA" id="ARBA00023163"/>
    </source>
</evidence>
<evidence type="ECO:0000259" key="9">
    <source>
        <dbReference type="Pfam" id="PF08638"/>
    </source>
</evidence>
<evidence type="ECO:0000256" key="8">
    <source>
        <dbReference type="SAM" id="MobiDB-lite"/>
    </source>
</evidence>
<name>A0A1I8F0C6_WUCBA</name>
<dbReference type="WBParaSite" id="maker-PairedContig_883-snap-gene-0.26-mRNA-1">
    <property type="protein sequence ID" value="maker-PairedContig_883-snap-gene-0.26-mRNA-1"/>
    <property type="gene ID" value="maker-PairedContig_883-snap-gene-0.26"/>
</dbReference>
<dbReference type="PANTHER" id="PTHR12809">
    <property type="entry name" value="MEDIATOR COMPLEX SUBUNIT"/>
    <property type="match status" value="1"/>
</dbReference>
<keyword evidence="6 7" id="KW-0539">Nucleus</keyword>
<dbReference type="GO" id="GO:0003712">
    <property type="term" value="F:transcription coregulator activity"/>
    <property type="evidence" value="ECO:0007669"/>
    <property type="project" value="UniProtKB-UniRule"/>
</dbReference>
<dbReference type="GO" id="GO:0070847">
    <property type="term" value="C:core mediator complex"/>
    <property type="evidence" value="ECO:0007669"/>
    <property type="project" value="TreeGrafter"/>
</dbReference>
<evidence type="ECO:0000259" key="11">
    <source>
        <dbReference type="Pfam" id="PF25065"/>
    </source>
</evidence>
<comment type="subcellular location">
    <subcellularLocation>
        <location evidence="1 7">Nucleus</location>
    </subcellularLocation>
</comment>
<feature type="compositionally biased region" description="Low complexity" evidence="8">
    <location>
        <begin position="641"/>
        <end position="650"/>
    </location>
</feature>
<reference evidence="12" key="1">
    <citation type="submission" date="2016-11" db="UniProtKB">
        <authorList>
            <consortium name="WormBaseParasite"/>
        </authorList>
    </citation>
    <scope>IDENTIFICATION</scope>
    <source>
        <strain evidence="12">pt0022</strain>
    </source>
</reference>
<feature type="domain" description="Mediator of RNA polymerase II transcription subunit 14 RM6" evidence="10">
    <location>
        <begin position="831"/>
        <end position="911"/>
    </location>
</feature>
<dbReference type="PANTHER" id="PTHR12809:SF2">
    <property type="entry name" value="MEDIATOR OF RNA POLYMERASE II TRANSCRIPTION SUBUNIT 14"/>
    <property type="match status" value="1"/>
</dbReference>
<keyword evidence="3 7" id="KW-0805">Transcription regulation</keyword>